<proteinExistence type="inferred from homology"/>
<evidence type="ECO:0000256" key="3">
    <source>
        <dbReference type="ARBA" id="ARBA00024947"/>
    </source>
</evidence>
<evidence type="ECO:0000313" key="6">
    <source>
        <dbReference type="Proteomes" id="UP000002035"/>
    </source>
</evidence>
<dbReference type="OMA" id="QLHAAMM"/>
<reference evidence="6" key="1">
    <citation type="journal article" date="2012" name="MBio">
        <title>Comparative genome analysis of Trichophyton rubrum and related dermatophytes reveals candidate genes involved in infection.</title>
        <authorList>
            <person name="Martinez D.A."/>
            <person name="Oliver B.G."/>
            <person name="Graeser Y."/>
            <person name="Goldberg J.M."/>
            <person name="Li W."/>
            <person name="Martinez-Rossi N.M."/>
            <person name="Monod M."/>
            <person name="Shelest E."/>
            <person name="Barton R.C."/>
            <person name="Birch E."/>
            <person name="Brakhage A.A."/>
            <person name="Chen Z."/>
            <person name="Gurr S.J."/>
            <person name="Heiman D."/>
            <person name="Heitman J."/>
            <person name="Kosti I."/>
            <person name="Rossi A."/>
            <person name="Saif S."/>
            <person name="Samalova M."/>
            <person name="Saunders C.W."/>
            <person name="Shea T."/>
            <person name="Summerbell R.C."/>
            <person name="Xu J."/>
            <person name="Young S."/>
            <person name="Zeng Q."/>
            <person name="Birren B.W."/>
            <person name="Cuomo C.A."/>
            <person name="White T.C."/>
        </authorList>
    </citation>
    <scope>NUCLEOTIDE SEQUENCE [LARGE SCALE GENOMIC DNA]</scope>
    <source>
        <strain evidence="6">ATCC MYA-4605 / CBS 113480</strain>
    </source>
</reference>
<comment type="subunit">
    <text evidence="2">Interacts with coenzyme Q.</text>
</comment>
<organism evidence="5 6">
    <name type="scientific">Arthroderma otae (strain ATCC MYA-4605 / CBS 113480)</name>
    <name type="common">Microsporum canis</name>
    <dbReference type="NCBI Taxonomy" id="554155"/>
    <lineage>
        <taxon>Eukaryota</taxon>
        <taxon>Fungi</taxon>
        <taxon>Dikarya</taxon>
        <taxon>Ascomycota</taxon>
        <taxon>Pezizomycotina</taxon>
        <taxon>Eurotiomycetes</taxon>
        <taxon>Eurotiomycetidae</taxon>
        <taxon>Onygenales</taxon>
        <taxon>Arthrodermataceae</taxon>
        <taxon>Microsporum</taxon>
    </lineage>
</organism>
<dbReference type="GeneID" id="9223164"/>
<name>C5FJ12_ARTOC</name>
<evidence type="ECO:0000313" key="5">
    <source>
        <dbReference type="EMBL" id="EEQ29342.1"/>
    </source>
</evidence>
<evidence type="ECO:0000256" key="2">
    <source>
        <dbReference type="ARBA" id="ARBA00011814"/>
    </source>
</evidence>
<comment type="similarity">
    <text evidence="1">Belongs to the COQ10 family.</text>
</comment>
<protein>
    <submittedName>
        <fullName evidence="5">Cyclase/dehydrase family protein</fullName>
    </submittedName>
</protein>
<evidence type="ECO:0000259" key="4">
    <source>
        <dbReference type="Pfam" id="PF03364"/>
    </source>
</evidence>
<dbReference type="InterPro" id="IPR023393">
    <property type="entry name" value="START-like_dom_sf"/>
</dbReference>
<dbReference type="VEuPathDB" id="FungiDB:MCYG_02161"/>
<comment type="function">
    <text evidence="3">Required for the function of coenzyme Q in the respiratory chain. May serve as a chaperone or may be involved in the transport of Q6 from its site of synthesis to the catalytic sites of the respiratory complexes.</text>
</comment>
<gene>
    <name evidence="5" type="ORF">MCYG_02161</name>
</gene>
<dbReference type="GO" id="GO:0005739">
    <property type="term" value="C:mitochondrion"/>
    <property type="evidence" value="ECO:0007669"/>
    <property type="project" value="TreeGrafter"/>
</dbReference>
<dbReference type="Gene3D" id="3.30.530.20">
    <property type="match status" value="1"/>
</dbReference>
<dbReference type="Pfam" id="PF03364">
    <property type="entry name" value="Polyketide_cyc"/>
    <property type="match status" value="1"/>
</dbReference>
<dbReference type="GO" id="GO:0048039">
    <property type="term" value="F:ubiquinone binding"/>
    <property type="evidence" value="ECO:0007669"/>
    <property type="project" value="InterPro"/>
</dbReference>
<dbReference type="eggNOG" id="KOG3177">
    <property type="taxonomic scope" value="Eukaryota"/>
</dbReference>
<dbReference type="FunFam" id="3.30.530.20:FF:000048">
    <property type="entry name" value="Sreptomyces cyclase/dehydrase family protein"/>
    <property type="match status" value="1"/>
</dbReference>
<dbReference type="RefSeq" id="XP_002849227.1">
    <property type="nucleotide sequence ID" value="XM_002849181.1"/>
</dbReference>
<sequence>MRIAPLTPLLRTAARSQYKNTLIKSFAASQTRQFNLPSLSSFAPQFSAPEPRSLSATRTLPFAPSPLFQTISSIDSYKDFLPFLTESKVTARDPKTGYPTRAYLTIGYGPLSETFESKVECDEKKWFVGARSGDIALQHKQNQGAGGSSSQGECIFEHLDTIWKLEPLNTGMNGGHRTKVDLTVRFQFRSPLHAAMMTAVESQMAGLMIEAFEKRMIEGGKR</sequence>
<accession>C5FJ12</accession>
<dbReference type="STRING" id="554155.C5FJ12"/>
<dbReference type="PANTHER" id="PTHR12901">
    <property type="entry name" value="SPERM PROTEIN HOMOLOG"/>
    <property type="match status" value="1"/>
</dbReference>
<dbReference type="AlphaFoldDB" id="C5FJ12"/>
<dbReference type="OrthoDB" id="292693at2759"/>
<dbReference type="CDD" id="cd07813">
    <property type="entry name" value="COQ10p_like"/>
    <property type="match status" value="1"/>
</dbReference>
<dbReference type="PANTHER" id="PTHR12901:SF10">
    <property type="entry name" value="COENZYME Q-BINDING PROTEIN COQ10, MITOCHONDRIAL"/>
    <property type="match status" value="1"/>
</dbReference>
<evidence type="ECO:0000256" key="1">
    <source>
        <dbReference type="ARBA" id="ARBA00006885"/>
    </source>
</evidence>
<dbReference type="InterPro" id="IPR044996">
    <property type="entry name" value="COQ10-like"/>
</dbReference>
<dbReference type="Proteomes" id="UP000002035">
    <property type="component" value="Unassembled WGS sequence"/>
</dbReference>
<dbReference type="SUPFAM" id="SSF55961">
    <property type="entry name" value="Bet v1-like"/>
    <property type="match status" value="1"/>
</dbReference>
<dbReference type="HOGENOM" id="CLU_079653_1_1_1"/>
<dbReference type="GO" id="GO:0045333">
    <property type="term" value="P:cellular respiration"/>
    <property type="evidence" value="ECO:0007669"/>
    <property type="project" value="InterPro"/>
</dbReference>
<dbReference type="EMBL" id="DS995702">
    <property type="protein sequence ID" value="EEQ29342.1"/>
    <property type="molecule type" value="Genomic_DNA"/>
</dbReference>
<feature type="domain" description="Coenzyme Q-binding protein COQ10 START" evidence="4">
    <location>
        <begin position="61"/>
        <end position="213"/>
    </location>
</feature>
<keyword evidence="6" id="KW-1185">Reference proteome</keyword>
<dbReference type="InterPro" id="IPR005031">
    <property type="entry name" value="COQ10_START"/>
</dbReference>